<name>A0A315B296_PRUYE</name>
<proteinExistence type="predicted"/>
<sequence length="89" mass="10202">MELVLVGVYRHNPATPHCASPFGVRQHEATSRDQDLSEVIRKVHNLELPGREDTIRKLKKDIALLEQRVSGIEKPRANEVKQVFFTFPI</sequence>
<dbReference type="EMBL" id="PJQY01000035">
    <property type="protein sequence ID" value="PQQ20476.1"/>
    <property type="molecule type" value="Genomic_DNA"/>
</dbReference>
<protein>
    <submittedName>
        <fullName evidence="1">Kinesin-like calmodulin-binding protein isoform X3</fullName>
    </submittedName>
</protein>
<comment type="caution">
    <text evidence="1">The sequence shown here is derived from an EMBL/GenBank/DDBJ whole genome shotgun (WGS) entry which is preliminary data.</text>
</comment>
<organism evidence="1 2">
    <name type="scientific">Prunus yedoensis var. nudiflora</name>
    <dbReference type="NCBI Taxonomy" id="2094558"/>
    <lineage>
        <taxon>Eukaryota</taxon>
        <taxon>Viridiplantae</taxon>
        <taxon>Streptophyta</taxon>
        <taxon>Embryophyta</taxon>
        <taxon>Tracheophyta</taxon>
        <taxon>Spermatophyta</taxon>
        <taxon>Magnoliopsida</taxon>
        <taxon>eudicotyledons</taxon>
        <taxon>Gunneridae</taxon>
        <taxon>Pentapetalae</taxon>
        <taxon>rosids</taxon>
        <taxon>fabids</taxon>
        <taxon>Rosales</taxon>
        <taxon>Rosaceae</taxon>
        <taxon>Amygdaloideae</taxon>
        <taxon>Amygdaleae</taxon>
        <taxon>Prunus</taxon>
    </lineage>
</organism>
<gene>
    <name evidence="1" type="ORF">Pyn_22275</name>
</gene>
<dbReference type="OrthoDB" id="1304755at2759"/>
<evidence type="ECO:0000313" key="2">
    <source>
        <dbReference type="Proteomes" id="UP000250321"/>
    </source>
</evidence>
<dbReference type="AlphaFoldDB" id="A0A315B296"/>
<evidence type="ECO:0000313" key="1">
    <source>
        <dbReference type="EMBL" id="PQQ20476.1"/>
    </source>
</evidence>
<accession>A0A315B296</accession>
<keyword evidence="2" id="KW-1185">Reference proteome</keyword>
<dbReference type="Proteomes" id="UP000250321">
    <property type="component" value="Unassembled WGS sequence"/>
</dbReference>
<reference evidence="1 2" key="1">
    <citation type="submission" date="2018-02" db="EMBL/GenBank/DDBJ databases">
        <title>Draft genome of wild Prunus yedoensis var. nudiflora.</title>
        <authorList>
            <person name="Baek S."/>
            <person name="Kim J.-H."/>
            <person name="Choi K."/>
            <person name="Kim G.-B."/>
            <person name="Cho A."/>
            <person name="Jang H."/>
            <person name="Shin C.-H."/>
            <person name="Yu H.-J."/>
            <person name="Mun J.-H."/>
        </authorList>
    </citation>
    <scope>NUCLEOTIDE SEQUENCE [LARGE SCALE GENOMIC DNA]</scope>
    <source>
        <strain evidence="2">cv. Jeju island</strain>
        <tissue evidence="1">Leaf</tissue>
    </source>
</reference>